<evidence type="ECO:0000313" key="1">
    <source>
        <dbReference type="EMBL" id="MEA5363553.1"/>
    </source>
</evidence>
<dbReference type="Pfam" id="PF22742">
    <property type="entry name" value="PspAB"/>
    <property type="match status" value="1"/>
</dbReference>
<comment type="caution">
    <text evidence="1">The sequence shown here is derived from an EMBL/GenBank/DDBJ whole genome shotgun (WGS) entry which is preliminary data.</text>
</comment>
<accession>A0ABU5RBC0</accession>
<dbReference type="EMBL" id="JAYFSI010000007">
    <property type="protein sequence ID" value="MEA5363553.1"/>
    <property type="molecule type" value="Genomic_DNA"/>
</dbReference>
<gene>
    <name evidence="1" type="ORF">VA596_28755</name>
</gene>
<dbReference type="RefSeq" id="WP_323331303.1">
    <property type="nucleotide sequence ID" value="NZ_JAYFSI010000007.1"/>
</dbReference>
<sequence length="185" mass="19968">MTLLDSKLVRCWTSRPNLQSLYSLAAAAPRVRASLGLAPTGGGTLSFKVDGDALDRTEAELLAATSAKLPVHPLVTQDLYGRSTVRCWRRNRDLRVLTGDLVDVADRLTRAGYGGALRFASVEFAAPDGRRDGKLMLVYLFGRGTFHAAASPGSGTLDRALELRARAALHGSLPLEPDAHRRFVV</sequence>
<name>A0ABU5RBC0_9PSEU</name>
<organism evidence="1 2">
    <name type="scientific">Amycolatopsis heterodermiae</name>
    <dbReference type="NCBI Taxonomy" id="3110235"/>
    <lineage>
        <taxon>Bacteria</taxon>
        <taxon>Bacillati</taxon>
        <taxon>Actinomycetota</taxon>
        <taxon>Actinomycetes</taxon>
        <taxon>Pseudonocardiales</taxon>
        <taxon>Pseudonocardiaceae</taxon>
        <taxon>Amycolatopsis</taxon>
    </lineage>
</organism>
<evidence type="ECO:0000313" key="2">
    <source>
        <dbReference type="Proteomes" id="UP001304298"/>
    </source>
</evidence>
<keyword evidence="2" id="KW-1185">Reference proteome</keyword>
<proteinExistence type="predicted"/>
<dbReference type="InterPro" id="IPR054383">
    <property type="entry name" value="PspAB-like"/>
</dbReference>
<protein>
    <submittedName>
        <fullName evidence="1">Uncharacterized protein</fullName>
    </submittedName>
</protein>
<reference evidence="1 2" key="1">
    <citation type="submission" date="2023-12" db="EMBL/GenBank/DDBJ databases">
        <title>Amycolatopsis sp. V23-08.</title>
        <authorList>
            <person name="Somphong A."/>
        </authorList>
    </citation>
    <scope>NUCLEOTIDE SEQUENCE [LARGE SCALE GENOMIC DNA]</scope>
    <source>
        <strain evidence="1 2">V23-08</strain>
    </source>
</reference>
<dbReference type="Proteomes" id="UP001304298">
    <property type="component" value="Unassembled WGS sequence"/>
</dbReference>